<gene>
    <name evidence="14" type="ORF">AWC12_07895</name>
</gene>
<evidence type="ECO:0000256" key="3">
    <source>
        <dbReference type="ARBA" id="ARBA00009587"/>
    </source>
</evidence>
<dbReference type="RefSeq" id="WP_085173225.1">
    <property type="nucleotide sequence ID" value="NZ_LQPC01000021.1"/>
</dbReference>
<evidence type="ECO:0000259" key="13">
    <source>
        <dbReference type="Pfam" id="PF06974"/>
    </source>
</evidence>
<comment type="catalytic activity">
    <reaction evidence="10 11">
        <text>an acyl-CoA + a 1,2-diacyl-sn-glycerol = a triacyl-sn-glycerol + CoA</text>
        <dbReference type="Rhea" id="RHEA:10868"/>
        <dbReference type="ChEBI" id="CHEBI:17815"/>
        <dbReference type="ChEBI" id="CHEBI:57287"/>
        <dbReference type="ChEBI" id="CHEBI:58342"/>
        <dbReference type="ChEBI" id="CHEBI:64615"/>
        <dbReference type="EC" id="2.3.1.20"/>
    </reaction>
</comment>
<dbReference type="InterPro" id="IPR014292">
    <property type="entry name" value="Acyl_transf_WS/DGAT"/>
</dbReference>
<dbReference type="PANTHER" id="PTHR31650">
    <property type="entry name" value="O-ACYLTRANSFERASE (WSD1-LIKE) FAMILY PROTEIN"/>
    <property type="match status" value="1"/>
</dbReference>
<dbReference type="InterPro" id="IPR009721">
    <property type="entry name" value="O-acyltransferase_WSD1_C"/>
</dbReference>
<dbReference type="GO" id="GO:0006071">
    <property type="term" value="P:glycerol metabolic process"/>
    <property type="evidence" value="ECO:0007669"/>
    <property type="project" value="UniProtKB-KW"/>
</dbReference>
<evidence type="ECO:0000256" key="1">
    <source>
        <dbReference type="ARBA" id="ARBA00004771"/>
    </source>
</evidence>
<dbReference type="EC" id="2.3.1.20" evidence="4 11"/>
<evidence type="ECO:0000256" key="2">
    <source>
        <dbReference type="ARBA" id="ARBA00005189"/>
    </source>
</evidence>
<protein>
    <recommendedName>
        <fullName evidence="4 11">Diacylglycerol O-acyltransferase</fullName>
        <ecNumber evidence="4 11">2.3.1.20</ecNumber>
    </recommendedName>
</protein>
<accession>A0A1X1WU68</accession>
<evidence type="ECO:0000256" key="9">
    <source>
        <dbReference type="ARBA" id="ARBA00023315"/>
    </source>
</evidence>
<dbReference type="Proteomes" id="UP000193622">
    <property type="component" value="Unassembled WGS sequence"/>
</dbReference>
<dbReference type="GO" id="GO:0019432">
    <property type="term" value="P:triglyceride biosynthetic process"/>
    <property type="evidence" value="ECO:0007669"/>
    <property type="project" value="UniProtKB-UniPathway"/>
</dbReference>
<dbReference type="GO" id="GO:0004144">
    <property type="term" value="F:diacylglycerol O-acyltransferase activity"/>
    <property type="evidence" value="ECO:0007669"/>
    <property type="project" value="UniProtKB-EC"/>
</dbReference>
<dbReference type="GO" id="GO:0051701">
    <property type="term" value="P:biological process involved in interaction with host"/>
    <property type="evidence" value="ECO:0007669"/>
    <property type="project" value="TreeGrafter"/>
</dbReference>
<evidence type="ECO:0000313" key="14">
    <source>
        <dbReference type="EMBL" id="ORV90195.1"/>
    </source>
</evidence>
<organism evidence="14 15">
    <name type="scientific">Mycolicibacterium iranicum</name>
    <name type="common">Mycobacterium iranicum</name>
    <dbReference type="NCBI Taxonomy" id="912594"/>
    <lineage>
        <taxon>Bacteria</taxon>
        <taxon>Bacillati</taxon>
        <taxon>Actinomycetota</taxon>
        <taxon>Actinomycetes</taxon>
        <taxon>Mycobacteriales</taxon>
        <taxon>Mycobacteriaceae</taxon>
        <taxon>Mycolicibacterium</taxon>
    </lineage>
</organism>
<dbReference type="InterPro" id="IPR004255">
    <property type="entry name" value="O-acyltransferase_WSD1_N"/>
</dbReference>
<evidence type="ECO:0000256" key="10">
    <source>
        <dbReference type="ARBA" id="ARBA00048109"/>
    </source>
</evidence>
<comment type="pathway">
    <text evidence="1 11">Glycerolipid metabolism; triacylglycerol biosynthesis.</text>
</comment>
<dbReference type="GO" id="GO:0071731">
    <property type="term" value="P:response to nitric oxide"/>
    <property type="evidence" value="ECO:0007669"/>
    <property type="project" value="TreeGrafter"/>
</dbReference>
<evidence type="ECO:0000259" key="12">
    <source>
        <dbReference type="Pfam" id="PF03007"/>
    </source>
</evidence>
<proteinExistence type="inferred from homology"/>
<dbReference type="GO" id="GO:0001666">
    <property type="term" value="P:response to hypoxia"/>
    <property type="evidence" value="ECO:0007669"/>
    <property type="project" value="TreeGrafter"/>
</dbReference>
<evidence type="ECO:0000256" key="11">
    <source>
        <dbReference type="RuleBase" id="RU361241"/>
    </source>
</evidence>
<name>A0A1X1WU68_MYCIR</name>
<keyword evidence="8 11" id="KW-0443">Lipid metabolism</keyword>
<keyword evidence="7 11" id="KW-0319">Glycerol metabolism</keyword>
<evidence type="ECO:0000256" key="4">
    <source>
        <dbReference type="ARBA" id="ARBA00013244"/>
    </source>
</evidence>
<dbReference type="Pfam" id="PF03007">
    <property type="entry name" value="WS_DGAT_cat"/>
    <property type="match status" value="1"/>
</dbReference>
<feature type="domain" description="O-acyltransferase WSD1-like N-terminal" evidence="12">
    <location>
        <begin position="4"/>
        <end position="273"/>
    </location>
</feature>
<dbReference type="AlphaFoldDB" id="A0A1X1WU68"/>
<dbReference type="NCBIfam" id="TIGR02946">
    <property type="entry name" value="acyl_WS_DGAT"/>
    <property type="match status" value="1"/>
</dbReference>
<comment type="similarity">
    <text evidence="3 11">Belongs to the long-chain O-acyltransferase family.</text>
</comment>
<feature type="domain" description="O-acyltransferase WSD1 C-terminal" evidence="13">
    <location>
        <begin position="319"/>
        <end position="463"/>
    </location>
</feature>
<comment type="pathway">
    <text evidence="2">Lipid metabolism.</text>
</comment>
<evidence type="ECO:0000313" key="15">
    <source>
        <dbReference type="Proteomes" id="UP000193622"/>
    </source>
</evidence>
<sequence>MDPLAPLDAAMITAELLSDPLHAAALLILSPPPDAAPGYVDELYREALQQRYELDPRFRRHTHVGLDTAGIWMWRTDTHIDVAHHLQRRTLPAGADDDALWQLVSELHSDPLDRSRPMWMTYLIDGLARDRFALYVKVHHTVVDGVAGLQLITAALSTDPGRRSMRPPYAVAATPRTPPAAAPHRRSVNPVDGARAVLAGVGTALGFAGKLAVAELSELAAGLTTGTAVAPLSAPYTRFNGRVGRERVCTGASWPKARIRAVQEAAGVTGNDVLTAVTGGVLREWLSAHAELPAESLVAICPVTVRRRDAGSRSDSKANLFGLQLCPLGTDVADPAERLALVHRVMSRAKYEVTTLGADVTSLLRALSIAPTVLLPGVPFGTRLRRGYNVSLSNVPGPRCDMYWNGAHLDEIYPVSVAIDGQALNVTACNYSDRVTIGYVSGRTVMPDLASLVALTERALSELESAVAASR</sequence>
<evidence type="ECO:0000256" key="6">
    <source>
        <dbReference type="ARBA" id="ARBA00022679"/>
    </source>
</evidence>
<evidence type="ECO:0000256" key="7">
    <source>
        <dbReference type="ARBA" id="ARBA00022798"/>
    </source>
</evidence>
<comment type="caution">
    <text evidence="14">The sequence shown here is derived from an EMBL/GenBank/DDBJ whole genome shotgun (WGS) entry which is preliminary data.</text>
</comment>
<reference evidence="14 15" key="1">
    <citation type="submission" date="2016-01" db="EMBL/GenBank/DDBJ databases">
        <title>The new phylogeny of the genus Mycobacterium.</title>
        <authorList>
            <person name="Tarcisio F."/>
            <person name="Conor M."/>
            <person name="Antonella G."/>
            <person name="Elisabetta G."/>
            <person name="Giulia F.S."/>
            <person name="Sara T."/>
            <person name="Anna F."/>
            <person name="Clotilde B."/>
            <person name="Roberto B."/>
            <person name="Veronica D.S."/>
            <person name="Fabio R."/>
            <person name="Monica P."/>
            <person name="Olivier J."/>
            <person name="Enrico T."/>
            <person name="Nicola S."/>
        </authorList>
    </citation>
    <scope>NUCLEOTIDE SEQUENCE [LARGE SCALE GENOMIC DNA]</scope>
    <source>
        <strain evidence="14 15">DSM 45541</strain>
    </source>
</reference>
<dbReference type="SUPFAM" id="SSF52777">
    <property type="entry name" value="CoA-dependent acyltransferases"/>
    <property type="match status" value="1"/>
</dbReference>
<keyword evidence="9 11" id="KW-0012">Acyltransferase</keyword>
<dbReference type="EMBL" id="LQPC01000021">
    <property type="protein sequence ID" value="ORV90195.1"/>
    <property type="molecule type" value="Genomic_DNA"/>
</dbReference>
<dbReference type="InterPro" id="IPR045034">
    <property type="entry name" value="O-acyltransferase_WSD1-like"/>
</dbReference>
<evidence type="ECO:0000256" key="8">
    <source>
        <dbReference type="ARBA" id="ARBA00023098"/>
    </source>
</evidence>
<dbReference type="GO" id="GO:0005886">
    <property type="term" value="C:plasma membrane"/>
    <property type="evidence" value="ECO:0007669"/>
    <property type="project" value="TreeGrafter"/>
</dbReference>
<dbReference type="Pfam" id="PF06974">
    <property type="entry name" value="WS_DGAT_C"/>
    <property type="match status" value="1"/>
</dbReference>
<evidence type="ECO:0000256" key="5">
    <source>
        <dbReference type="ARBA" id="ARBA00022516"/>
    </source>
</evidence>
<dbReference type="PANTHER" id="PTHR31650:SF1">
    <property type="entry name" value="WAX ESTER SYNTHASE_DIACYLGLYCEROL ACYLTRANSFERASE 4-RELATED"/>
    <property type="match status" value="1"/>
</dbReference>
<keyword evidence="5 11" id="KW-0444">Lipid biosynthesis</keyword>
<dbReference type="UniPathway" id="UPA00282"/>
<keyword evidence="6 11" id="KW-0808">Transferase</keyword>